<dbReference type="EMBL" id="JAMQBK010000039">
    <property type="protein sequence ID" value="MCM2371848.1"/>
    <property type="molecule type" value="Genomic_DNA"/>
</dbReference>
<reference evidence="1 2" key="1">
    <citation type="journal article" date="2022" name="Syst. Appl. Microbiol.">
        <title>Rhodopirellula aestuarii sp. nov., a novel member of the genus Rhodopirellula isolated from brackish sediments collected in the Tagus River estuary, Portugal.</title>
        <authorList>
            <person name="Vitorino I.R."/>
            <person name="Klimek D."/>
            <person name="Calusinska M."/>
            <person name="Lobo-da-Cunha A."/>
            <person name="Vasconcelos V."/>
            <person name="Lage O.M."/>
        </authorList>
    </citation>
    <scope>NUCLEOTIDE SEQUENCE [LARGE SCALE GENOMIC DNA]</scope>
    <source>
        <strain evidence="1 2">ICT_H3.1</strain>
    </source>
</reference>
<dbReference type="RefSeq" id="WP_250929482.1">
    <property type="nucleotide sequence ID" value="NZ_JAMQBK010000039.1"/>
</dbReference>
<gene>
    <name evidence="1" type="ORF">NB063_14655</name>
</gene>
<comment type="caution">
    <text evidence="1">The sequence shown here is derived from an EMBL/GenBank/DDBJ whole genome shotgun (WGS) entry which is preliminary data.</text>
</comment>
<sequence>MAKTIALTEPTTVDAAPVRWVRVASVMSLIAVLVLPFDANVIGQSPADATISLSDDAASDSQFDAIRSDLITAITQGASPAEIQRLISRRKRIDELLENRLRSNRDELAEIERAEFDPQTLPRREELRRQQSVLWLSRVELISLVTEMFAERSPDGVAMAEQSIQMIRDAIASFPNDGVVRLELMRLLAEAQLRAGHAEAAVRTMALSARAAADSESASETPANEKAPNPELVVNTPDELAFVIRVDLAKQNWEAAAEKLDLFYGAEPAKSPINTAMDLVRLQYLLMRPPRDTALVEVGQWLDAIERRSGATTRRAAETLLARYREFRNPTASQTGKQQSPVDPRVLRADARYYLRVDQPLPAAVTFARAAIEDSDPDRSIDSAIRSVAILNDIDKRPAAVQLLRQTAIRHEQHEYASMLMLQAASLRSETDASETPPGVPTADELLHELIEKWPVSSAAVAARNALIDSAIAREDWIHAAVLATHPPAEHWSDATATRCRDLWQRAIVNPDQIATACHWDDRKCQETAADSLAKRLSRMREAFATSASHPLAMQTLYACTILLDSAAAGTPGGQRLTVAAKETSDPFLASVAALRLGEPHQTTAPDGRYAAAKDLRDTVVWRLHQDVLENPVLHRPIAAYLLTMTRDDEVTPRLRISWLMWNEQVEQGMQELRKQLATADHPGDLLAAAASALADSSRNRDRKQAAILWEELASGIPTSHRSHHQAKVESIVCRGRSGDLEGAKAAAEWMLLSNPPNDQELLDRLREWI</sequence>
<dbReference type="Proteomes" id="UP001202961">
    <property type="component" value="Unassembled WGS sequence"/>
</dbReference>
<protein>
    <submittedName>
        <fullName evidence="1">Uncharacterized protein</fullName>
    </submittedName>
</protein>
<organism evidence="1 2">
    <name type="scientific">Aporhodopirellula aestuarii</name>
    <dbReference type="NCBI Taxonomy" id="2950107"/>
    <lineage>
        <taxon>Bacteria</taxon>
        <taxon>Pseudomonadati</taxon>
        <taxon>Planctomycetota</taxon>
        <taxon>Planctomycetia</taxon>
        <taxon>Pirellulales</taxon>
        <taxon>Pirellulaceae</taxon>
        <taxon>Aporhodopirellula</taxon>
    </lineage>
</organism>
<keyword evidence="2" id="KW-1185">Reference proteome</keyword>
<evidence type="ECO:0000313" key="1">
    <source>
        <dbReference type="EMBL" id="MCM2371848.1"/>
    </source>
</evidence>
<proteinExistence type="predicted"/>
<evidence type="ECO:0000313" key="2">
    <source>
        <dbReference type="Proteomes" id="UP001202961"/>
    </source>
</evidence>
<name>A0ABT0U4P2_9BACT</name>
<accession>A0ABT0U4P2</accession>